<organism evidence="2">
    <name type="scientific">Myoviridae sp. ctm6w13</name>
    <dbReference type="NCBI Taxonomy" id="2825167"/>
    <lineage>
        <taxon>Viruses</taxon>
        <taxon>Duplodnaviria</taxon>
        <taxon>Heunggongvirae</taxon>
        <taxon>Uroviricota</taxon>
        <taxon>Caudoviricetes</taxon>
    </lineage>
</organism>
<name>A0A8S5TRF9_9CAUD</name>
<dbReference type="EMBL" id="BK015909">
    <property type="protein sequence ID" value="DAF84794.1"/>
    <property type="molecule type" value="Genomic_DNA"/>
</dbReference>
<dbReference type="InterPro" id="IPR022225">
    <property type="entry name" value="Phage_tail_fibre_N"/>
</dbReference>
<accession>A0A8S5TRF9</accession>
<dbReference type="Pfam" id="PF12571">
    <property type="entry name" value="Phage_tail_fib"/>
    <property type="match status" value="1"/>
</dbReference>
<evidence type="ECO:0000259" key="1">
    <source>
        <dbReference type="Pfam" id="PF12571"/>
    </source>
</evidence>
<feature type="domain" description="Phage tail fibre protein N-terminal" evidence="1">
    <location>
        <begin position="5"/>
        <end position="146"/>
    </location>
</feature>
<proteinExistence type="predicted"/>
<evidence type="ECO:0000313" key="2">
    <source>
        <dbReference type="EMBL" id="DAF84794.1"/>
    </source>
</evidence>
<protein>
    <submittedName>
        <fullName evidence="2">Tail collar fiber protein</fullName>
    </submittedName>
</protein>
<sequence length="262" mass="28346">MANWIGGRLTKAGNDLQIKVEAGLCKLELTKIKLGDGTEGLDVIETMTDLVGPKAVFGISSVVAKDGMCTVTGIISSSQVTAAFYAREWGLFAKDPDRGEILYMISLDPNPESIPPKTAALKQAATYAMNIVVSNAANIEVRIDPAGLVNVSMLADGAGLVRRNTRYEMGDILYDTQLTRHDLRLECVQAGTTAATLQDLSGVHLGDSITDGTVVWRVKRLYTIDGDMFEIDEDGGIMPTAEPHYSVNYELDEDGNIMPKEM</sequence>
<reference evidence="2" key="1">
    <citation type="journal article" date="2021" name="Proc. Natl. Acad. Sci. U.S.A.">
        <title>A Catalog of Tens of Thousands of Viruses from Human Metagenomes Reveals Hidden Associations with Chronic Diseases.</title>
        <authorList>
            <person name="Tisza M.J."/>
            <person name="Buck C.B."/>
        </authorList>
    </citation>
    <scope>NUCLEOTIDE SEQUENCE</scope>
    <source>
        <strain evidence="2">Ctm6w13</strain>
    </source>
</reference>